<dbReference type="Proteomes" id="UP000326112">
    <property type="component" value="Unassembled WGS sequence"/>
</dbReference>
<keyword evidence="2" id="KW-1185">Reference proteome</keyword>
<evidence type="ECO:0000313" key="1">
    <source>
        <dbReference type="EMBL" id="MPR01975.1"/>
    </source>
</evidence>
<comment type="caution">
    <text evidence="1">The sequence shown here is derived from an EMBL/GenBank/DDBJ whole genome shotgun (WGS) entry which is preliminary data.</text>
</comment>
<proteinExistence type="predicted"/>
<gene>
    <name evidence="1" type="ORF">F0169_07730</name>
</gene>
<reference evidence="1 2" key="1">
    <citation type="journal article" date="2020" name="Int. J. Syst. Evol. Microbiol.">
        <title>Pseudomonas kitaguniensis sp. nov., a pathogen causing bacterial rot of Welsh onion in Japan.</title>
        <authorList>
            <person name="Sawada H."/>
            <person name="Fujikawa T."/>
            <person name="Nishiwaki Y."/>
            <person name="Horita H."/>
        </authorList>
    </citation>
    <scope>NUCLEOTIDE SEQUENCE [LARGE SCALE GENOMIC DNA]</scope>
    <source>
        <strain evidence="1 2">MAFF 212408</strain>
    </source>
</reference>
<protein>
    <submittedName>
        <fullName evidence="1">Uncharacterized protein</fullName>
    </submittedName>
</protein>
<dbReference type="EMBL" id="VUAZ01000040">
    <property type="protein sequence ID" value="MPR01975.1"/>
    <property type="molecule type" value="Genomic_DNA"/>
</dbReference>
<reference evidence="1 2" key="2">
    <citation type="journal article" date="2023" name="Plant Pathol.">
        <title>Dismantling and reorganizing Pseudomonas marginalis sensu#lato.</title>
        <authorList>
            <person name="Sawada H."/>
            <person name="Fujikawa T."/>
            <person name="Satou M."/>
        </authorList>
    </citation>
    <scope>NUCLEOTIDE SEQUENCE [LARGE SCALE GENOMIC DNA]</scope>
    <source>
        <strain evidence="1 2">MAFF 212408</strain>
    </source>
</reference>
<accession>A0A5N7KJR9</accession>
<name>A0A5N7KJR9_9PSED</name>
<evidence type="ECO:0000313" key="2">
    <source>
        <dbReference type="Proteomes" id="UP000326112"/>
    </source>
</evidence>
<organism evidence="1 2">
    <name type="scientific">Pseudomonas kitaguniensis</name>
    <dbReference type="NCBI Taxonomy" id="2607908"/>
    <lineage>
        <taxon>Bacteria</taxon>
        <taxon>Pseudomonadati</taxon>
        <taxon>Pseudomonadota</taxon>
        <taxon>Gammaproteobacteria</taxon>
        <taxon>Pseudomonadales</taxon>
        <taxon>Pseudomonadaceae</taxon>
        <taxon>Pseudomonas</taxon>
    </lineage>
</organism>
<sequence length="127" mass="14215">MQAFLVLGDSDFSTIWHAVLAKIPLTETHQSTFPIAPHAPPRYPPPVAANSATGPENPARCRRTKRHQNPICRRFFSPTISCNGGCAWETFGSAGFLYLRFLSLRTAATHSPENERGSSHSIWEFYR</sequence>